<dbReference type="InterPro" id="IPR036068">
    <property type="entry name" value="Nicotinate_pribotase-like_C"/>
</dbReference>
<keyword evidence="17" id="KW-1185">Reference proteome</keyword>
<comment type="function">
    <text evidence="1">Involved in the catabolism of quinolinic acid (QA).</text>
</comment>
<dbReference type="GO" id="GO:0009435">
    <property type="term" value="P:NAD+ biosynthetic process"/>
    <property type="evidence" value="ECO:0007669"/>
    <property type="project" value="UniProtKB-UniPathway"/>
</dbReference>
<dbReference type="GO" id="GO:0004514">
    <property type="term" value="F:nicotinate-nucleotide diphosphorylase (carboxylating) activity"/>
    <property type="evidence" value="ECO:0007669"/>
    <property type="project" value="UniProtKB-EC"/>
</dbReference>
<protein>
    <recommendedName>
        <fullName evidence="11">Probable nicotinate-nucleotide pyrophosphorylase [carboxylating]</fullName>
        <ecNumber evidence="5">2.4.2.19</ecNumber>
    </recommendedName>
    <alternativeName>
        <fullName evidence="9">Quinolinate phosphoribosyltransferase [decarboxylating]</fullName>
    </alternativeName>
</protein>
<evidence type="ECO:0000313" key="17">
    <source>
        <dbReference type="Proteomes" id="UP000198629"/>
    </source>
</evidence>
<evidence type="ECO:0000256" key="5">
    <source>
        <dbReference type="ARBA" id="ARBA00011944"/>
    </source>
</evidence>
<dbReference type="UniPathway" id="UPA00253">
    <property type="reaction ID" value="UER00331"/>
</dbReference>
<evidence type="ECO:0000256" key="10">
    <source>
        <dbReference type="ARBA" id="ARBA00047445"/>
    </source>
</evidence>
<evidence type="ECO:0000256" key="12">
    <source>
        <dbReference type="PIRNR" id="PIRNR006250"/>
    </source>
</evidence>
<dbReference type="Proteomes" id="UP000198629">
    <property type="component" value="Unassembled WGS sequence"/>
</dbReference>
<dbReference type="SUPFAM" id="SSF51690">
    <property type="entry name" value="Nicotinate/Quinolinate PRTase C-terminal domain-like"/>
    <property type="match status" value="1"/>
</dbReference>
<evidence type="ECO:0000256" key="9">
    <source>
        <dbReference type="ARBA" id="ARBA00033102"/>
    </source>
</evidence>
<accession>A0A1G9D1F4</accession>
<evidence type="ECO:0000256" key="3">
    <source>
        <dbReference type="ARBA" id="ARBA00009400"/>
    </source>
</evidence>
<dbReference type="InterPro" id="IPR013785">
    <property type="entry name" value="Aldolase_TIM"/>
</dbReference>
<feature type="binding site" evidence="13">
    <location>
        <position position="261"/>
    </location>
    <ligand>
        <name>substrate</name>
    </ligand>
</feature>
<dbReference type="Pfam" id="PF01729">
    <property type="entry name" value="QRPTase_C"/>
    <property type="match status" value="1"/>
</dbReference>
<keyword evidence="6" id="KW-0662">Pyridine nucleotide biosynthesis</keyword>
<dbReference type="PANTHER" id="PTHR32179">
    <property type="entry name" value="NICOTINATE-NUCLEOTIDE PYROPHOSPHORYLASE [CARBOXYLATING]"/>
    <property type="match status" value="1"/>
</dbReference>
<feature type="binding site" evidence="13">
    <location>
        <position position="240"/>
    </location>
    <ligand>
        <name>substrate</name>
    </ligand>
</feature>
<dbReference type="EMBL" id="FNFX01000003">
    <property type="protein sequence ID" value="SDK57653.1"/>
    <property type="molecule type" value="Genomic_DNA"/>
</dbReference>
<dbReference type="InterPro" id="IPR004393">
    <property type="entry name" value="NadC"/>
</dbReference>
<dbReference type="InterPro" id="IPR037128">
    <property type="entry name" value="Quinolinate_PRibosylTase_N_sf"/>
</dbReference>
<dbReference type="STRING" id="492660.SAMN05192566_1731"/>
<sequence>MPRNEKLMSGGTIYYNSFWHGLSGTCRIFNHADNRMTQSTLYQGLPAYLTASQIAEQVKATLAEDIGKGDLTAALIPAGTRASATIISREEAIVCGYAWVQQCFEQLDPGVVLHWQVKDGDRLQPNQTLVTIDGDARAMLSAERPALNFIQTLSAVATHTRRYVDAITGLPAKILDTRKTMPGLKLAQKYAVLAGGGANQRLALYDGILIKENHIAAAGSIAAVLKAAFAMQQTDNIQIEVETLDELQQALEAGAKSILLDNFTLDELRNAVAINQKRALLEASGNVTLTTVRAIAETGVDRISVGALTKHIQATDFSMRIQMIL</sequence>
<comment type="similarity">
    <text evidence="3 12">Belongs to the NadC/ModD family.</text>
</comment>
<evidence type="ECO:0000256" key="6">
    <source>
        <dbReference type="ARBA" id="ARBA00022642"/>
    </source>
</evidence>
<dbReference type="EC" id="2.4.2.19" evidence="5"/>
<comment type="pathway">
    <text evidence="2">Cofactor biosynthesis; NAD(+) biosynthesis; nicotinate D-ribonucleotide from quinolinate: step 1/1.</text>
</comment>
<evidence type="ECO:0000256" key="1">
    <source>
        <dbReference type="ARBA" id="ARBA00003237"/>
    </source>
</evidence>
<dbReference type="SUPFAM" id="SSF54675">
    <property type="entry name" value="Nicotinate/Quinolinate PRTase N-terminal domain-like"/>
    <property type="match status" value="1"/>
</dbReference>
<dbReference type="FunFam" id="3.20.20.70:FF:000030">
    <property type="entry name" value="Nicotinate-nucleotide pyrophosphorylase, carboxylating"/>
    <property type="match status" value="1"/>
</dbReference>
<dbReference type="NCBIfam" id="TIGR00078">
    <property type="entry name" value="nadC"/>
    <property type="match status" value="1"/>
</dbReference>
<dbReference type="PIRSF" id="PIRSF006250">
    <property type="entry name" value="NadC_ModD"/>
    <property type="match status" value="1"/>
</dbReference>
<evidence type="ECO:0000256" key="13">
    <source>
        <dbReference type="PIRSR" id="PIRSR006250-1"/>
    </source>
</evidence>
<dbReference type="CDD" id="cd01572">
    <property type="entry name" value="QPRTase"/>
    <property type="match status" value="1"/>
</dbReference>
<dbReference type="Pfam" id="PF02749">
    <property type="entry name" value="QRPTase_N"/>
    <property type="match status" value="1"/>
</dbReference>
<keyword evidence="7 12" id="KW-0328">Glycosyltransferase</keyword>
<evidence type="ECO:0000256" key="8">
    <source>
        <dbReference type="ARBA" id="ARBA00022679"/>
    </source>
</evidence>
<dbReference type="FunFam" id="3.90.1170.20:FF:000001">
    <property type="entry name" value="Nicotinate-nucleotide diphosphorylase (Carboxylating)"/>
    <property type="match status" value="1"/>
</dbReference>
<evidence type="ECO:0000256" key="4">
    <source>
        <dbReference type="ARBA" id="ARBA00011218"/>
    </source>
</evidence>
<evidence type="ECO:0000259" key="14">
    <source>
        <dbReference type="Pfam" id="PF01729"/>
    </source>
</evidence>
<gene>
    <name evidence="16" type="ORF">SAMN05192566_1731</name>
</gene>
<feature type="binding site" evidence="13">
    <location>
        <begin position="177"/>
        <end position="179"/>
    </location>
    <ligand>
        <name>substrate</name>
    </ligand>
</feature>
<feature type="domain" description="Quinolinate phosphoribosyl transferase C-terminal" evidence="14">
    <location>
        <begin position="156"/>
        <end position="320"/>
    </location>
</feature>
<evidence type="ECO:0000256" key="11">
    <source>
        <dbReference type="ARBA" id="ARBA00069173"/>
    </source>
</evidence>
<dbReference type="Gene3D" id="3.90.1170.20">
    <property type="entry name" value="Quinolinate phosphoribosyl transferase, N-terminal domain"/>
    <property type="match status" value="1"/>
</dbReference>
<evidence type="ECO:0000256" key="2">
    <source>
        <dbReference type="ARBA" id="ARBA00004893"/>
    </source>
</evidence>
<evidence type="ECO:0000259" key="15">
    <source>
        <dbReference type="Pfam" id="PF02749"/>
    </source>
</evidence>
<name>A0A1G9D1F4_9PROT</name>
<feature type="domain" description="Quinolinate phosphoribosyl transferase N-terminal" evidence="15">
    <location>
        <begin position="71"/>
        <end position="154"/>
    </location>
</feature>
<feature type="binding site" evidence="13">
    <location>
        <position position="201"/>
    </location>
    <ligand>
        <name>substrate</name>
    </ligand>
</feature>
<dbReference type="GO" id="GO:0005737">
    <property type="term" value="C:cytoplasm"/>
    <property type="evidence" value="ECO:0007669"/>
    <property type="project" value="TreeGrafter"/>
</dbReference>
<comment type="subunit">
    <text evidence="4">Hexamer formed by 3 homodimers.</text>
</comment>
<dbReference type="Gene3D" id="3.20.20.70">
    <property type="entry name" value="Aldolase class I"/>
    <property type="match status" value="1"/>
</dbReference>
<dbReference type="AlphaFoldDB" id="A0A1G9D1F4"/>
<dbReference type="PANTHER" id="PTHR32179:SF3">
    <property type="entry name" value="NICOTINATE-NUCLEOTIDE PYROPHOSPHORYLASE [CARBOXYLATING]"/>
    <property type="match status" value="1"/>
</dbReference>
<dbReference type="GO" id="GO:0034213">
    <property type="term" value="P:quinolinate catabolic process"/>
    <property type="evidence" value="ECO:0007669"/>
    <property type="project" value="TreeGrafter"/>
</dbReference>
<organism evidence="16 17">
    <name type="scientific">Methylophilus rhizosphaerae</name>
    <dbReference type="NCBI Taxonomy" id="492660"/>
    <lineage>
        <taxon>Bacteria</taxon>
        <taxon>Pseudomonadati</taxon>
        <taxon>Pseudomonadota</taxon>
        <taxon>Betaproteobacteria</taxon>
        <taxon>Nitrosomonadales</taxon>
        <taxon>Methylophilaceae</taxon>
        <taxon>Methylophilus</taxon>
    </lineage>
</organism>
<feature type="binding site" evidence="13">
    <location>
        <position position="211"/>
    </location>
    <ligand>
        <name>substrate</name>
    </ligand>
</feature>
<proteinExistence type="inferred from homology"/>
<feature type="binding site" evidence="13">
    <location>
        <begin position="305"/>
        <end position="307"/>
    </location>
    <ligand>
        <name>substrate</name>
    </ligand>
</feature>
<keyword evidence="8 12" id="KW-0808">Transferase</keyword>
<feature type="binding site" evidence="13">
    <location>
        <position position="144"/>
    </location>
    <ligand>
        <name>substrate</name>
    </ligand>
</feature>
<reference evidence="17" key="1">
    <citation type="submission" date="2016-10" db="EMBL/GenBank/DDBJ databases">
        <authorList>
            <person name="Varghese N."/>
            <person name="Submissions S."/>
        </authorList>
    </citation>
    <scope>NUCLEOTIDE SEQUENCE [LARGE SCALE GENOMIC DNA]</scope>
    <source>
        <strain evidence="17">CBMB127</strain>
    </source>
</reference>
<dbReference type="InterPro" id="IPR022412">
    <property type="entry name" value="Quinolinate_PRibosylTrfase_N"/>
</dbReference>
<comment type="catalytic activity">
    <reaction evidence="10">
        <text>nicotinate beta-D-ribonucleotide + CO2 + diphosphate = quinolinate + 5-phospho-alpha-D-ribose 1-diphosphate + 2 H(+)</text>
        <dbReference type="Rhea" id="RHEA:12733"/>
        <dbReference type="ChEBI" id="CHEBI:15378"/>
        <dbReference type="ChEBI" id="CHEBI:16526"/>
        <dbReference type="ChEBI" id="CHEBI:29959"/>
        <dbReference type="ChEBI" id="CHEBI:33019"/>
        <dbReference type="ChEBI" id="CHEBI:57502"/>
        <dbReference type="ChEBI" id="CHEBI:58017"/>
        <dbReference type="EC" id="2.4.2.19"/>
    </reaction>
</comment>
<dbReference type="InterPro" id="IPR027277">
    <property type="entry name" value="NadC/ModD"/>
</dbReference>
<feature type="binding site" evidence="13">
    <location>
        <begin position="284"/>
        <end position="286"/>
    </location>
    <ligand>
        <name>substrate</name>
    </ligand>
</feature>
<evidence type="ECO:0000313" key="16">
    <source>
        <dbReference type="EMBL" id="SDK57653.1"/>
    </source>
</evidence>
<evidence type="ECO:0000256" key="7">
    <source>
        <dbReference type="ARBA" id="ARBA00022676"/>
    </source>
</evidence>
<dbReference type="InterPro" id="IPR002638">
    <property type="entry name" value="Quinolinate_PRibosylTrfase_C"/>
</dbReference>